<dbReference type="InterPro" id="IPR003660">
    <property type="entry name" value="HAMP_dom"/>
</dbReference>
<dbReference type="Pfam" id="PF00672">
    <property type="entry name" value="HAMP"/>
    <property type="match status" value="1"/>
</dbReference>
<sequence length="588" mass="68929">MLDVRLGFNHVKLRNKLIILYVLSVFLPIVLTNIIFYHMTTSDIKQQKINDVSLILDQISNDFLHVVGNAIEVSTTFYTDSLLYDFFDTEYESSIEYVEAYNLHLRTLNRYRTLNPAIQSIAFYTDNSSMIFSGGVHPITDSVQQTAWYQELSKVSHPFVIRTSTGGMRGVLSVVWELDFFHSYQSHQKILKIDFNPDMLEQIFENVTFQGNVYLINGQGHVEYTTDQSVDWEREVTPMSDITLAEDTLLVEDKHLAQNYLKDWKIKGVITESEILDELHGSRRFMVLLTSLNFLIPTLIIVWISRSLTSRLSRIVEYMRRMKKQSFESIPYHGDKDEIGELTQEFNRMSQTIHRLINEVYIANIQKKELDLQKKQAQLSALKSQIKPHFLFNALETIRMRSLIKDEHETAKIIHNMAKIFRNSISWDKDWVTVQEELHLIECFLEIQQYRFDDKLSYEMIVDEEAYSFMIPNMTFLPFIENASIHGIEPLKGNGKIQIQVELKEGELLFILKDNGVGMTNERLEELLHNLYNDESMGDHIGIQNVYYRLKLYYQNDFDLRIDSNENGTTIHIRLPRQQRKGLDRRSN</sequence>
<dbReference type="InterPro" id="IPR036890">
    <property type="entry name" value="HATPase_C_sf"/>
</dbReference>
<keyword evidence="4 10" id="KW-0808">Transferase</keyword>
<evidence type="ECO:0000256" key="2">
    <source>
        <dbReference type="ARBA" id="ARBA00022475"/>
    </source>
</evidence>
<dbReference type="CDD" id="cd06225">
    <property type="entry name" value="HAMP"/>
    <property type="match status" value="1"/>
</dbReference>
<evidence type="ECO:0000313" key="10">
    <source>
        <dbReference type="EMBL" id="MDQ0167468.1"/>
    </source>
</evidence>
<reference evidence="10 11" key="1">
    <citation type="submission" date="2023-07" db="EMBL/GenBank/DDBJ databases">
        <title>Genomic Encyclopedia of Type Strains, Phase IV (KMG-IV): sequencing the most valuable type-strain genomes for metagenomic binning, comparative biology and taxonomic classification.</title>
        <authorList>
            <person name="Goeker M."/>
        </authorList>
    </citation>
    <scope>NUCLEOTIDE SEQUENCE [LARGE SCALE GENOMIC DNA]</scope>
    <source>
        <strain evidence="10 11">DSM 12751</strain>
    </source>
</reference>
<dbReference type="Proteomes" id="UP001235840">
    <property type="component" value="Unassembled WGS sequence"/>
</dbReference>
<dbReference type="PANTHER" id="PTHR34220:SF7">
    <property type="entry name" value="SENSOR HISTIDINE KINASE YPDA"/>
    <property type="match status" value="1"/>
</dbReference>
<dbReference type="Gene3D" id="6.10.340.10">
    <property type="match status" value="1"/>
</dbReference>
<dbReference type="PROSITE" id="PS50885">
    <property type="entry name" value="HAMP"/>
    <property type="match status" value="1"/>
</dbReference>
<keyword evidence="2" id="KW-1003">Cell membrane</keyword>
<dbReference type="PANTHER" id="PTHR34220">
    <property type="entry name" value="SENSOR HISTIDINE KINASE YPDA"/>
    <property type="match status" value="1"/>
</dbReference>
<feature type="coiled-coil region" evidence="7">
    <location>
        <begin position="339"/>
        <end position="385"/>
    </location>
</feature>
<dbReference type="SUPFAM" id="SSF158472">
    <property type="entry name" value="HAMP domain-like"/>
    <property type="match status" value="1"/>
</dbReference>
<name>A0ABT9W2J1_9BACI</name>
<dbReference type="EC" id="2.7.13.3" evidence="10"/>
<gene>
    <name evidence="10" type="ORF">J2S11_003393</name>
</gene>
<keyword evidence="6 8" id="KW-0472">Membrane</keyword>
<comment type="caution">
    <text evidence="10">The sequence shown here is derived from an EMBL/GenBank/DDBJ whole genome shotgun (WGS) entry which is preliminary data.</text>
</comment>
<dbReference type="GO" id="GO:0004673">
    <property type="term" value="F:protein histidine kinase activity"/>
    <property type="evidence" value="ECO:0007669"/>
    <property type="project" value="UniProtKB-EC"/>
</dbReference>
<feature type="domain" description="HAMP" evidence="9">
    <location>
        <begin position="306"/>
        <end position="358"/>
    </location>
</feature>
<dbReference type="InterPro" id="IPR050640">
    <property type="entry name" value="Bact_2-comp_sensor_kinase"/>
</dbReference>
<evidence type="ECO:0000256" key="1">
    <source>
        <dbReference type="ARBA" id="ARBA00004651"/>
    </source>
</evidence>
<keyword evidence="8" id="KW-1133">Transmembrane helix</keyword>
<dbReference type="RefSeq" id="WP_307396397.1">
    <property type="nucleotide sequence ID" value="NZ_BAAADK010000001.1"/>
</dbReference>
<evidence type="ECO:0000259" key="9">
    <source>
        <dbReference type="PROSITE" id="PS50885"/>
    </source>
</evidence>
<evidence type="ECO:0000256" key="4">
    <source>
        <dbReference type="ARBA" id="ARBA00022679"/>
    </source>
</evidence>
<dbReference type="InterPro" id="IPR003594">
    <property type="entry name" value="HATPase_dom"/>
</dbReference>
<dbReference type="Pfam" id="PF06580">
    <property type="entry name" value="His_kinase"/>
    <property type="match status" value="1"/>
</dbReference>
<evidence type="ECO:0000256" key="5">
    <source>
        <dbReference type="ARBA" id="ARBA00022777"/>
    </source>
</evidence>
<dbReference type="Gene3D" id="3.30.565.10">
    <property type="entry name" value="Histidine kinase-like ATPase, C-terminal domain"/>
    <property type="match status" value="1"/>
</dbReference>
<keyword evidence="11" id="KW-1185">Reference proteome</keyword>
<evidence type="ECO:0000313" key="11">
    <source>
        <dbReference type="Proteomes" id="UP001235840"/>
    </source>
</evidence>
<dbReference type="Pfam" id="PF02518">
    <property type="entry name" value="HATPase_c"/>
    <property type="match status" value="1"/>
</dbReference>
<dbReference type="InterPro" id="IPR010559">
    <property type="entry name" value="Sig_transdc_His_kin_internal"/>
</dbReference>
<keyword evidence="3" id="KW-0597">Phosphoprotein</keyword>
<evidence type="ECO:0000256" key="7">
    <source>
        <dbReference type="SAM" id="Coils"/>
    </source>
</evidence>
<evidence type="ECO:0000256" key="6">
    <source>
        <dbReference type="ARBA" id="ARBA00023136"/>
    </source>
</evidence>
<organism evidence="10 11">
    <name type="scientific">Caldalkalibacillus horti</name>
    <dbReference type="NCBI Taxonomy" id="77523"/>
    <lineage>
        <taxon>Bacteria</taxon>
        <taxon>Bacillati</taxon>
        <taxon>Bacillota</taxon>
        <taxon>Bacilli</taxon>
        <taxon>Bacillales</taxon>
        <taxon>Bacillaceae</taxon>
        <taxon>Caldalkalibacillus</taxon>
    </lineage>
</organism>
<keyword evidence="7" id="KW-0175">Coiled coil</keyword>
<dbReference type="SMART" id="SM00304">
    <property type="entry name" value="HAMP"/>
    <property type="match status" value="1"/>
</dbReference>
<comment type="subcellular location">
    <subcellularLocation>
        <location evidence="1">Cell membrane</location>
        <topology evidence="1">Multi-pass membrane protein</topology>
    </subcellularLocation>
</comment>
<dbReference type="SUPFAM" id="SSF55874">
    <property type="entry name" value="ATPase domain of HSP90 chaperone/DNA topoisomerase II/histidine kinase"/>
    <property type="match status" value="1"/>
</dbReference>
<keyword evidence="5 10" id="KW-0418">Kinase</keyword>
<proteinExistence type="predicted"/>
<accession>A0ABT9W2J1</accession>
<protein>
    <submittedName>
        <fullName evidence="10">Two-component system sensor histidine kinase YesM</fullName>
        <ecNumber evidence="10">2.7.13.3</ecNumber>
    </submittedName>
</protein>
<feature type="transmembrane region" description="Helical" evidence="8">
    <location>
        <begin position="18"/>
        <end position="39"/>
    </location>
</feature>
<keyword evidence="8" id="KW-0812">Transmembrane</keyword>
<dbReference type="EMBL" id="JAUSTY010000016">
    <property type="protein sequence ID" value="MDQ0167468.1"/>
    <property type="molecule type" value="Genomic_DNA"/>
</dbReference>
<evidence type="ECO:0000256" key="3">
    <source>
        <dbReference type="ARBA" id="ARBA00022553"/>
    </source>
</evidence>
<evidence type="ECO:0000256" key="8">
    <source>
        <dbReference type="SAM" id="Phobius"/>
    </source>
</evidence>